<evidence type="ECO:0000256" key="1">
    <source>
        <dbReference type="SAM" id="Phobius"/>
    </source>
</evidence>
<keyword evidence="1" id="KW-0812">Transmembrane</keyword>
<sequence length="94" mass="10702">MLKSMFLSPSLPILELAVFMPFISLLLLRHFIRKTSHSLCHSWLLSQLRCWGLDGLGYLDGIWWNLLLCGGQQILFKSHCSGLCMRKKNGPKVG</sequence>
<evidence type="ECO:0000313" key="2">
    <source>
        <dbReference type="EMBL" id="VFU20326.1"/>
    </source>
</evidence>
<gene>
    <name evidence="2" type="ORF">SVIM_LOCUS4686</name>
</gene>
<proteinExistence type="predicted"/>
<feature type="transmembrane region" description="Helical" evidence="1">
    <location>
        <begin position="6"/>
        <end position="28"/>
    </location>
</feature>
<protein>
    <submittedName>
        <fullName evidence="2">Uncharacterized protein</fullName>
    </submittedName>
</protein>
<dbReference type="AlphaFoldDB" id="A0A6N2KAI3"/>
<accession>A0A6N2KAI3</accession>
<keyword evidence="1" id="KW-1133">Transmembrane helix</keyword>
<organism evidence="2">
    <name type="scientific">Salix viminalis</name>
    <name type="common">Common osier</name>
    <name type="synonym">Basket willow</name>
    <dbReference type="NCBI Taxonomy" id="40686"/>
    <lineage>
        <taxon>Eukaryota</taxon>
        <taxon>Viridiplantae</taxon>
        <taxon>Streptophyta</taxon>
        <taxon>Embryophyta</taxon>
        <taxon>Tracheophyta</taxon>
        <taxon>Spermatophyta</taxon>
        <taxon>Magnoliopsida</taxon>
        <taxon>eudicotyledons</taxon>
        <taxon>Gunneridae</taxon>
        <taxon>Pentapetalae</taxon>
        <taxon>rosids</taxon>
        <taxon>fabids</taxon>
        <taxon>Malpighiales</taxon>
        <taxon>Salicaceae</taxon>
        <taxon>Saliceae</taxon>
        <taxon>Salix</taxon>
    </lineage>
</organism>
<dbReference type="EMBL" id="CAADRP010000001">
    <property type="protein sequence ID" value="VFU20326.1"/>
    <property type="molecule type" value="Genomic_DNA"/>
</dbReference>
<reference evidence="2" key="1">
    <citation type="submission" date="2019-03" db="EMBL/GenBank/DDBJ databases">
        <authorList>
            <person name="Mank J."/>
            <person name="Almeida P."/>
        </authorList>
    </citation>
    <scope>NUCLEOTIDE SEQUENCE</scope>
    <source>
        <strain evidence="2">78183</strain>
    </source>
</reference>
<name>A0A6N2KAI3_SALVM</name>
<keyword evidence="1" id="KW-0472">Membrane</keyword>